<evidence type="ECO:0000313" key="1">
    <source>
        <dbReference type="EMBL" id="KAG6522339.1"/>
    </source>
</evidence>
<keyword evidence="2" id="KW-1185">Reference proteome</keyword>
<dbReference type="GO" id="GO:0003700">
    <property type="term" value="F:DNA-binding transcription factor activity"/>
    <property type="evidence" value="ECO:0007669"/>
    <property type="project" value="InterPro"/>
</dbReference>
<dbReference type="AlphaFoldDB" id="A0A8J5H7G1"/>
<dbReference type="Proteomes" id="UP000734854">
    <property type="component" value="Unassembled WGS sequence"/>
</dbReference>
<gene>
    <name evidence="1" type="ORF">ZIOFF_019478</name>
</gene>
<reference evidence="1 2" key="1">
    <citation type="submission" date="2020-08" db="EMBL/GenBank/DDBJ databases">
        <title>Plant Genome Project.</title>
        <authorList>
            <person name="Zhang R.-G."/>
        </authorList>
    </citation>
    <scope>NUCLEOTIDE SEQUENCE [LARGE SCALE GENOMIC DNA]</scope>
    <source>
        <tissue evidence="1">Rhizome</tissue>
    </source>
</reference>
<dbReference type="EMBL" id="JACMSC010000005">
    <property type="protein sequence ID" value="KAG6522339.1"/>
    <property type="molecule type" value="Genomic_DNA"/>
</dbReference>
<organism evidence="1 2">
    <name type="scientific">Zingiber officinale</name>
    <name type="common">Ginger</name>
    <name type="synonym">Amomum zingiber</name>
    <dbReference type="NCBI Taxonomy" id="94328"/>
    <lineage>
        <taxon>Eukaryota</taxon>
        <taxon>Viridiplantae</taxon>
        <taxon>Streptophyta</taxon>
        <taxon>Embryophyta</taxon>
        <taxon>Tracheophyta</taxon>
        <taxon>Spermatophyta</taxon>
        <taxon>Magnoliopsida</taxon>
        <taxon>Liliopsida</taxon>
        <taxon>Zingiberales</taxon>
        <taxon>Zingiberaceae</taxon>
        <taxon>Zingiber</taxon>
    </lineage>
</organism>
<dbReference type="InterPro" id="IPR045277">
    <property type="entry name" value="DRE1A-I"/>
</dbReference>
<evidence type="ECO:0000313" key="2">
    <source>
        <dbReference type="Proteomes" id="UP000734854"/>
    </source>
</evidence>
<dbReference type="PANTHER" id="PTHR31839">
    <property type="entry name" value="DEHYDRATION-RESPONSIVE ELEMENT-BINDING PROTEIN 1D"/>
    <property type="match status" value="1"/>
</dbReference>
<protein>
    <submittedName>
        <fullName evidence="1">Uncharacterized protein</fullName>
    </submittedName>
</protein>
<dbReference type="PANTHER" id="PTHR31839:SF85">
    <property type="entry name" value="AP2_ERF DOMAIN-CONTAINING PROTEIN"/>
    <property type="match status" value="1"/>
</dbReference>
<accession>A0A8J5H7G1</accession>
<name>A0A8J5H7G1_ZINOF</name>
<sequence>MNSKFSHTIDNEYSDTSFGPLNIQILDPPLAVLNFPEEIWARPAPASLSPASIRAAAAEAAAAALRPRSPAAEIGGERYMDEEEMFDMPGLLMDMAEGMMMSPPRLSPNAADDAAEMFDDENLWSYP</sequence>
<comment type="caution">
    <text evidence="1">The sequence shown here is derived from an EMBL/GenBank/DDBJ whole genome shotgun (WGS) entry which is preliminary data.</text>
</comment>
<proteinExistence type="predicted"/>